<reference evidence="2" key="1">
    <citation type="journal article" date="2015" name="Nature">
        <title>Complex archaea that bridge the gap between prokaryotes and eukaryotes.</title>
        <authorList>
            <person name="Spang A."/>
            <person name="Saw J.H."/>
            <person name="Jorgensen S.L."/>
            <person name="Zaremba-Niedzwiedzka K."/>
            <person name="Martijn J."/>
            <person name="Lind A.E."/>
            <person name="van Eijk R."/>
            <person name="Schleper C."/>
            <person name="Guy L."/>
            <person name="Ettema T.J."/>
        </authorList>
    </citation>
    <scope>NUCLEOTIDE SEQUENCE</scope>
</reference>
<evidence type="ECO:0000313" key="2">
    <source>
        <dbReference type="EMBL" id="KKL86955.1"/>
    </source>
</evidence>
<gene>
    <name evidence="2" type="ORF">LCGC14_1939560</name>
</gene>
<protein>
    <recommendedName>
        <fullName evidence="1">PAS fold-4 domain-containing protein</fullName>
    </recommendedName>
</protein>
<sequence length="206" mass="22177">MAGTTVAMWFGNQLQRFIFRKFGWGRRVSKWFSSRVKSRRPQRRVCGAEWRGAGAVSTLAERAPPTGDRVGRAHSSVKVTSAEILVEFSKTGLVQHANEAACGVTYGVGDSLIGEHIAELFGPRLSDGAETSTLLLRIVQGKQQYGCFEMHPGEETARIVEGQFTPMLGPGGEVCGIRFTGAGAAANSPRSMVGAHGHQAKRALPH</sequence>
<dbReference type="InterPro" id="IPR035965">
    <property type="entry name" value="PAS-like_dom_sf"/>
</dbReference>
<dbReference type="InterPro" id="IPR013656">
    <property type="entry name" value="PAS_4"/>
</dbReference>
<name>A0A0F9HZ54_9ZZZZ</name>
<proteinExistence type="predicted"/>
<accession>A0A0F9HZ54</accession>
<feature type="domain" description="PAS fold-4" evidence="1">
    <location>
        <begin position="84"/>
        <end position="177"/>
    </location>
</feature>
<evidence type="ECO:0000259" key="1">
    <source>
        <dbReference type="Pfam" id="PF08448"/>
    </source>
</evidence>
<comment type="caution">
    <text evidence="2">The sequence shown here is derived from an EMBL/GenBank/DDBJ whole genome shotgun (WGS) entry which is preliminary data.</text>
</comment>
<dbReference type="Pfam" id="PF08448">
    <property type="entry name" value="PAS_4"/>
    <property type="match status" value="1"/>
</dbReference>
<organism evidence="2">
    <name type="scientific">marine sediment metagenome</name>
    <dbReference type="NCBI Taxonomy" id="412755"/>
    <lineage>
        <taxon>unclassified sequences</taxon>
        <taxon>metagenomes</taxon>
        <taxon>ecological metagenomes</taxon>
    </lineage>
</organism>
<dbReference type="EMBL" id="LAZR01020967">
    <property type="protein sequence ID" value="KKL86955.1"/>
    <property type="molecule type" value="Genomic_DNA"/>
</dbReference>
<dbReference type="SUPFAM" id="SSF55785">
    <property type="entry name" value="PYP-like sensor domain (PAS domain)"/>
    <property type="match status" value="1"/>
</dbReference>
<dbReference type="AlphaFoldDB" id="A0A0F9HZ54"/>